<sequence length="218" mass="25650">MERAGQDHQTCTKDRFDRCYKKIKVPKNSNQMNREISDSTSQEFFDKKHFKEEARKNFTRNYVYNYLSKNLSEGRLNIQISESLRTLLEIIYLDIKNNKFTSNKRAEVIRGKLSNLPDAVDEIGNLFKQDLDSNIQRYLKLKYAKNNDRKDYYNNNLIEVILNQCKNCRHNNSSTNETICPDDDQGLMIIQLNELSISGKTEPNFDDFDDFGKFDSII</sequence>
<proteinExistence type="predicted"/>
<protein>
    <submittedName>
        <fullName evidence="1">Uncharacterized protein</fullName>
    </submittedName>
</protein>
<accession>A0A1R2BUU1</accession>
<name>A0A1R2BUU1_9CILI</name>
<evidence type="ECO:0000313" key="2">
    <source>
        <dbReference type="Proteomes" id="UP000187209"/>
    </source>
</evidence>
<dbReference type="Proteomes" id="UP000187209">
    <property type="component" value="Unassembled WGS sequence"/>
</dbReference>
<dbReference type="EMBL" id="MPUH01000427">
    <property type="protein sequence ID" value="OMJ80345.1"/>
    <property type="molecule type" value="Genomic_DNA"/>
</dbReference>
<dbReference type="AlphaFoldDB" id="A0A1R2BUU1"/>
<keyword evidence="2" id="KW-1185">Reference proteome</keyword>
<gene>
    <name evidence="1" type="ORF">SteCoe_19387</name>
</gene>
<organism evidence="1 2">
    <name type="scientific">Stentor coeruleus</name>
    <dbReference type="NCBI Taxonomy" id="5963"/>
    <lineage>
        <taxon>Eukaryota</taxon>
        <taxon>Sar</taxon>
        <taxon>Alveolata</taxon>
        <taxon>Ciliophora</taxon>
        <taxon>Postciliodesmatophora</taxon>
        <taxon>Heterotrichea</taxon>
        <taxon>Heterotrichida</taxon>
        <taxon>Stentoridae</taxon>
        <taxon>Stentor</taxon>
    </lineage>
</organism>
<reference evidence="1 2" key="1">
    <citation type="submission" date="2016-11" db="EMBL/GenBank/DDBJ databases">
        <title>The macronuclear genome of Stentor coeruleus: a giant cell with tiny introns.</title>
        <authorList>
            <person name="Slabodnick M."/>
            <person name="Ruby J.G."/>
            <person name="Reiff S.B."/>
            <person name="Swart E.C."/>
            <person name="Gosai S."/>
            <person name="Prabakaran S."/>
            <person name="Witkowska E."/>
            <person name="Larue G.E."/>
            <person name="Fisher S."/>
            <person name="Freeman R.M."/>
            <person name="Gunawardena J."/>
            <person name="Chu W."/>
            <person name="Stover N.A."/>
            <person name="Gregory B.D."/>
            <person name="Nowacki M."/>
            <person name="Derisi J."/>
            <person name="Roy S.W."/>
            <person name="Marshall W.F."/>
            <person name="Sood P."/>
        </authorList>
    </citation>
    <scope>NUCLEOTIDE SEQUENCE [LARGE SCALE GENOMIC DNA]</scope>
    <source>
        <strain evidence="1">WM001</strain>
    </source>
</reference>
<comment type="caution">
    <text evidence="1">The sequence shown here is derived from an EMBL/GenBank/DDBJ whole genome shotgun (WGS) entry which is preliminary data.</text>
</comment>
<evidence type="ECO:0000313" key="1">
    <source>
        <dbReference type="EMBL" id="OMJ80345.1"/>
    </source>
</evidence>